<keyword evidence="7" id="KW-1185">Reference proteome</keyword>
<dbReference type="InterPro" id="IPR036388">
    <property type="entry name" value="WH-like_DNA-bd_sf"/>
</dbReference>
<accession>A0A1M6WI69</accession>
<dbReference type="RefSeq" id="WP_073031342.1">
    <property type="nucleotide sequence ID" value="NZ_BMLR01000001.1"/>
</dbReference>
<dbReference type="STRING" id="337701.SAMN05444398_10117"/>
<dbReference type="PROSITE" id="PS50931">
    <property type="entry name" value="HTH_LYSR"/>
    <property type="match status" value="1"/>
</dbReference>
<keyword evidence="2" id="KW-0805">Transcription regulation</keyword>
<keyword evidence="3 6" id="KW-0238">DNA-binding</keyword>
<dbReference type="GO" id="GO:0043565">
    <property type="term" value="F:sequence-specific DNA binding"/>
    <property type="evidence" value="ECO:0007669"/>
    <property type="project" value="TreeGrafter"/>
</dbReference>
<name>A0A1M6WI69_9RHOB</name>
<dbReference type="PRINTS" id="PR00039">
    <property type="entry name" value="HTHLYSR"/>
</dbReference>
<dbReference type="Gene3D" id="1.10.10.10">
    <property type="entry name" value="Winged helix-like DNA-binding domain superfamily/Winged helix DNA-binding domain"/>
    <property type="match status" value="1"/>
</dbReference>
<dbReference type="InterPro" id="IPR000847">
    <property type="entry name" value="LysR_HTH_N"/>
</dbReference>
<dbReference type="InterPro" id="IPR036390">
    <property type="entry name" value="WH_DNA-bd_sf"/>
</dbReference>
<dbReference type="PANTHER" id="PTHR30427">
    <property type="entry name" value="TRANSCRIPTIONAL ACTIVATOR PROTEIN LYSR"/>
    <property type="match status" value="1"/>
</dbReference>
<evidence type="ECO:0000259" key="5">
    <source>
        <dbReference type="PROSITE" id="PS50931"/>
    </source>
</evidence>
<evidence type="ECO:0000256" key="1">
    <source>
        <dbReference type="ARBA" id="ARBA00009437"/>
    </source>
</evidence>
<evidence type="ECO:0000256" key="4">
    <source>
        <dbReference type="ARBA" id="ARBA00023163"/>
    </source>
</evidence>
<reference evidence="6 7" key="1">
    <citation type="submission" date="2016-11" db="EMBL/GenBank/DDBJ databases">
        <authorList>
            <person name="Jaros S."/>
            <person name="Januszkiewicz K."/>
            <person name="Wedrychowicz H."/>
        </authorList>
    </citation>
    <scope>NUCLEOTIDE SEQUENCE [LARGE SCALE GENOMIC DNA]</scope>
    <source>
        <strain evidence="6 7">DSM 29589</strain>
    </source>
</reference>
<dbReference type="GO" id="GO:0003700">
    <property type="term" value="F:DNA-binding transcription factor activity"/>
    <property type="evidence" value="ECO:0007669"/>
    <property type="project" value="InterPro"/>
</dbReference>
<dbReference type="AlphaFoldDB" id="A0A1M6WI69"/>
<dbReference type="Pfam" id="PF03466">
    <property type="entry name" value="LysR_substrate"/>
    <property type="match status" value="1"/>
</dbReference>
<evidence type="ECO:0000256" key="3">
    <source>
        <dbReference type="ARBA" id="ARBA00023125"/>
    </source>
</evidence>
<dbReference type="PANTHER" id="PTHR30427:SF1">
    <property type="entry name" value="TRANSCRIPTIONAL ACTIVATOR PROTEIN LYSR"/>
    <property type="match status" value="1"/>
</dbReference>
<evidence type="ECO:0000256" key="2">
    <source>
        <dbReference type="ARBA" id="ARBA00023015"/>
    </source>
</evidence>
<feature type="domain" description="HTH lysR-type" evidence="5">
    <location>
        <begin position="1"/>
        <end position="58"/>
    </location>
</feature>
<organism evidence="6 7">
    <name type="scientific">Roseovarius pacificus</name>
    <dbReference type="NCBI Taxonomy" id="337701"/>
    <lineage>
        <taxon>Bacteria</taxon>
        <taxon>Pseudomonadati</taxon>
        <taxon>Pseudomonadota</taxon>
        <taxon>Alphaproteobacteria</taxon>
        <taxon>Rhodobacterales</taxon>
        <taxon>Roseobacteraceae</taxon>
        <taxon>Roseovarius</taxon>
    </lineage>
</organism>
<dbReference type="SUPFAM" id="SSF46785">
    <property type="entry name" value="Winged helix' DNA-binding domain"/>
    <property type="match status" value="1"/>
</dbReference>
<dbReference type="SUPFAM" id="SSF53850">
    <property type="entry name" value="Periplasmic binding protein-like II"/>
    <property type="match status" value="1"/>
</dbReference>
<keyword evidence="4" id="KW-0804">Transcription</keyword>
<dbReference type="Pfam" id="PF00126">
    <property type="entry name" value="HTH_1"/>
    <property type="match status" value="1"/>
</dbReference>
<comment type="similarity">
    <text evidence="1">Belongs to the LysR transcriptional regulatory family.</text>
</comment>
<dbReference type="GO" id="GO:0010628">
    <property type="term" value="P:positive regulation of gene expression"/>
    <property type="evidence" value="ECO:0007669"/>
    <property type="project" value="TreeGrafter"/>
</dbReference>
<protein>
    <submittedName>
        <fullName evidence="6">DNA-binding transcriptional regulator, LysR family</fullName>
    </submittedName>
</protein>
<evidence type="ECO:0000313" key="7">
    <source>
        <dbReference type="Proteomes" id="UP000183974"/>
    </source>
</evidence>
<evidence type="ECO:0000313" key="6">
    <source>
        <dbReference type="EMBL" id="SHK93329.1"/>
    </source>
</evidence>
<dbReference type="InterPro" id="IPR005119">
    <property type="entry name" value="LysR_subst-bd"/>
</dbReference>
<dbReference type="Proteomes" id="UP000183974">
    <property type="component" value="Unassembled WGS sequence"/>
</dbReference>
<dbReference type="OrthoDB" id="8479870at2"/>
<dbReference type="Gene3D" id="3.40.190.10">
    <property type="entry name" value="Periplasmic binding protein-like II"/>
    <property type="match status" value="2"/>
</dbReference>
<sequence>MNLSQLSAFREVMLCGTVSQAARNLGRTQPAISTAIASLEDELGMPLFERRSRRLHPVPEAHYLLAEATEIIGRMDTARENLQNLKALTRGELRLVAMPGPSVFLLPRLVSQLTHDRQDIHVTILTRSSPQVHQLISTQSYDLGIADLGEDFAGSSQLVTIKPTATLCLCAVPADDPLASKPVITPEDLNGRPMATLNERHATYRDTKDAFHQAGAVFRPRFQTQYFIPLLNFVELGEACAVVDVLSAESYRQYRGVQACGIAFRPFEPKIEVGFNVLTPAHRPPSHLASAFTEMWIEEVQRINAVF</sequence>
<proteinExistence type="inferred from homology"/>
<dbReference type="EMBL" id="FRBR01000001">
    <property type="protein sequence ID" value="SHK93329.1"/>
    <property type="molecule type" value="Genomic_DNA"/>
</dbReference>
<gene>
    <name evidence="6" type="ORF">SAMN05444398_10117</name>
</gene>